<keyword evidence="2" id="KW-1185">Reference proteome</keyword>
<evidence type="ECO:0008006" key="3">
    <source>
        <dbReference type="Google" id="ProtNLM"/>
    </source>
</evidence>
<accession>A0ABR4S5S3</accession>
<sequence length="272" mass="30842">MSITSQLVFLGPALGAVVTSLYTVYTVRQNNRVEVHTSYIERRLDILTGFLEAVERCQDVIPPAERQKALRAVDDSMRRVRLTFPDRSGVTESAQRAAKCAIALAIRPCPDPLEEDRVLAELMARQAEAEAQEAWSVASDFENTRDFLREVKKEQKEAAGKGGDDPADRYLDELWHREETLKMSLSGALPSMRERERFQREHKAHEKAVAEYVVALDEFPRCTARWMGEPLKQMMSPRGPRRVTAWWRGRKAAATGLPRPRGKVVGKVQIGR</sequence>
<name>A0ABR4S5S3_9ACTN</name>
<evidence type="ECO:0000313" key="1">
    <source>
        <dbReference type="EMBL" id="KDR60987.1"/>
    </source>
</evidence>
<gene>
    <name evidence="1" type="ORF">DC60_02950</name>
</gene>
<dbReference type="RefSeq" id="WP_049978526.1">
    <property type="nucleotide sequence ID" value="NZ_JHDU01000036.1"/>
</dbReference>
<proteinExistence type="predicted"/>
<organism evidence="1 2">
    <name type="scientific">Streptomyces wadayamensis</name>
    <dbReference type="NCBI Taxonomy" id="141454"/>
    <lineage>
        <taxon>Bacteria</taxon>
        <taxon>Bacillati</taxon>
        <taxon>Actinomycetota</taxon>
        <taxon>Actinomycetes</taxon>
        <taxon>Kitasatosporales</taxon>
        <taxon>Streptomycetaceae</taxon>
        <taxon>Streptomyces</taxon>
    </lineage>
</organism>
<comment type="caution">
    <text evidence="1">The sequence shown here is derived from an EMBL/GenBank/DDBJ whole genome shotgun (WGS) entry which is preliminary data.</text>
</comment>
<protein>
    <recommendedName>
        <fullName evidence="3">Secreted protein</fullName>
    </recommendedName>
</protein>
<reference evidence="1 2" key="1">
    <citation type="submission" date="2014-03" db="EMBL/GenBank/DDBJ databases">
        <title>Genome Sequence of Streptomyces wadayamensis A23 strain, an endophytic actinobacteria from Citrus reticulata.</title>
        <authorList>
            <person name="de Oliveira L.G."/>
            <person name="Tormet G.D."/>
            <person name="Marcon J."/>
            <person name="Samborsky M."/>
            <person name="Araujo W.L."/>
            <person name="de Azevedo J.L."/>
        </authorList>
    </citation>
    <scope>NUCLEOTIDE SEQUENCE [LARGE SCALE GENOMIC DNA]</scope>
    <source>
        <strain evidence="1 2">A23</strain>
    </source>
</reference>
<evidence type="ECO:0000313" key="2">
    <source>
        <dbReference type="Proteomes" id="UP000027443"/>
    </source>
</evidence>
<dbReference type="Proteomes" id="UP000027443">
    <property type="component" value="Unassembled WGS sequence"/>
</dbReference>
<dbReference type="EMBL" id="JHDU01000036">
    <property type="protein sequence ID" value="KDR60987.1"/>
    <property type="molecule type" value="Genomic_DNA"/>
</dbReference>